<name>A0ABN9S0S5_9DINO</name>
<accession>A0ABN9S0S5</accession>
<protein>
    <submittedName>
        <fullName evidence="1">Uncharacterized protein</fullName>
    </submittedName>
</protein>
<evidence type="ECO:0000313" key="1">
    <source>
        <dbReference type="EMBL" id="CAK0824608.1"/>
    </source>
</evidence>
<proteinExistence type="predicted"/>
<feature type="non-terminal residue" evidence="1">
    <location>
        <position position="85"/>
    </location>
</feature>
<comment type="caution">
    <text evidence="1">The sequence shown here is derived from an EMBL/GenBank/DDBJ whole genome shotgun (WGS) entry which is preliminary data.</text>
</comment>
<dbReference type="EMBL" id="CAUYUJ010008669">
    <property type="protein sequence ID" value="CAK0824608.1"/>
    <property type="molecule type" value="Genomic_DNA"/>
</dbReference>
<dbReference type="Proteomes" id="UP001189429">
    <property type="component" value="Unassembled WGS sequence"/>
</dbReference>
<gene>
    <name evidence="1" type="ORF">PCOR1329_LOCUS24982</name>
</gene>
<keyword evidence="2" id="KW-1185">Reference proteome</keyword>
<reference evidence="1" key="1">
    <citation type="submission" date="2023-10" db="EMBL/GenBank/DDBJ databases">
        <authorList>
            <person name="Chen Y."/>
            <person name="Shah S."/>
            <person name="Dougan E. K."/>
            <person name="Thang M."/>
            <person name="Chan C."/>
        </authorList>
    </citation>
    <scope>NUCLEOTIDE SEQUENCE [LARGE SCALE GENOMIC DNA]</scope>
</reference>
<organism evidence="1 2">
    <name type="scientific">Prorocentrum cordatum</name>
    <dbReference type="NCBI Taxonomy" id="2364126"/>
    <lineage>
        <taxon>Eukaryota</taxon>
        <taxon>Sar</taxon>
        <taxon>Alveolata</taxon>
        <taxon>Dinophyceae</taxon>
        <taxon>Prorocentrales</taxon>
        <taxon>Prorocentraceae</taxon>
        <taxon>Prorocentrum</taxon>
    </lineage>
</organism>
<sequence>MAEVEAAINLFEGPTELIFKALEFLHSLCGQQEADDRLDPANPLAASGPLVASLRILHFTELRGVQTSKSWCSVTNPSKPQGGNQ</sequence>
<evidence type="ECO:0000313" key="2">
    <source>
        <dbReference type="Proteomes" id="UP001189429"/>
    </source>
</evidence>